<dbReference type="SUPFAM" id="SSF51445">
    <property type="entry name" value="(Trans)glycosidases"/>
    <property type="match status" value="1"/>
</dbReference>
<evidence type="ECO:0000313" key="9">
    <source>
        <dbReference type="Proteomes" id="UP000321363"/>
    </source>
</evidence>
<sequence length="761" mass="85989">MSILTTNFKKSALFMTVLLLLVSLVLPSVSAEQGGKNNKTDVVVNTGRLVENIDEDWTFYKGYQSEDENFSATNFNDRSWQQINLPHTWNVEDGIDLGEYYQGDGWYRKELTIPNSYKDKEVFLQFEAANKEAEVFVNGKSVHTNIGGYLAFTVDISDYVNYGEKNIVAVRVNNEVKDSAPLSGDFTFFGGIYRSVNLIVTDKTHIDVEDDGSTGVYVTIPNDKSIEKKAEVNLAVPVKVSSDDAKSKSNSIEVRAEIKDAEGKVRSRTELKIDGKKLKSAEVSGDRAEFTGALKVNNPHLWNGTKDPYQYIVEVTVTRKGKVIDQVNEKVGFRYFSVDPDKGFILNGEIYPLHGVNIHQDRKGFGNAVPNEVRAEDFELIKEIGANTLRVSHYPHSQYVYDKADEMGLVVWAEIPLVNFMTRTEEFSSNAEKQLTEMIKQNYNHPSIVTWGLQNEFGGRGYYTPDNSGSREEQYAAATELIKRLATKAEELDPNRPTTHAIQGNSSRDPEYKEILDRHVAWNENAGVDIASFNTYFGWYYNKAGDLAQYLDTLHEENPNVPLGISEYGGGANPYQHDVIDEDFITNWNKEEKLSSRGPIQPEEYQNYLHESAWSIISERPWLWATHVWNMFDFGVSGKNEASTPGINTKGLVSHDRQTKKDAFYFYKAQWNKEDQFVHITSSRFSEREESTTPVKVYSNLEDVTLTVNGIDYGKGTVQQPGVFVWDGVELNESGNEVMATAEKEDGTKVTDTVTSWEVIQ</sequence>
<evidence type="ECO:0000313" key="8">
    <source>
        <dbReference type="EMBL" id="TXC90675.1"/>
    </source>
</evidence>
<feature type="domain" description="Glycoside hydrolase family 2 catalytic" evidence="6">
    <location>
        <begin position="341"/>
        <end position="668"/>
    </location>
</feature>
<dbReference type="InterPro" id="IPR008979">
    <property type="entry name" value="Galactose-bd-like_sf"/>
</dbReference>
<keyword evidence="3" id="KW-0326">Glycosidase</keyword>
<organism evidence="8 9">
    <name type="scientific">Metabacillus litoralis</name>
    <dbReference type="NCBI Taxonomy" id="152268"/>
    <lineage>
        <taxon>Bacteria</taxon>
        <taxon>Bacillati</taxon>
        <taxon>Bacillota</taxon>
        <taxon>Bacilli</taxon>
        <taxon>Bacillales</taxon>
        <taxon>Bacillaceae</taxon>
        <taxon>Metabacillus</taxon>
    </lineage>
</organism>
<comment type="similarity">
    <text evidence="1">Belongs to the glycosyl hydrolase 2 family.</text>
</comment>
<dbReference type="SUPFAM" id="SSF49303">
    <property type="entry name" value="beta-Galactosidase/glucuronidase domain"/>
    <property type="match status" value="1"/>
</dbReference>
<dbReference type="PANTHER" id="PTHR42732">
    <property type="entry name" value="BETA-GALACTOSIDASE"/>
    <property type="match status" value="1"/>
</dbReference>
<proteinExistence type="inferred from homology"/>
<evidence type="ECO:0000259" key="5">
    <source>
        <dbReference type="Pfam" id="PF00703"/>
    </source>
</evidence>
<dbReference type="InterPro" id="IPR006104">
    <property type="entry name" value="Glyco_hydro_2_N"/>
</dbReference>
<dbReference type="GO" id="GO:0005975">
    <property type="term" value="P:carbohydrate metabolic process"/>
    <property type="evidence" value="ECO:0007669"/>
    <property type="project" value="InterPro"/>
</dbReference>
<dbReference type="InterPro" id="IPR006102">
    <property type="entry name" value="Ig-like_GH2"/>
</dbReference>
<evidence type="ECO:0000259" key="6">
    <source>
        <dbReference type="Pfam" id="PF02836"/>
    </source>
</evidence>
<dbReference type="RefSeq" id="WP_146948880.1">
    <property type="nucleotide sequence ID" value="NZ_VOQF01000006.1"/>
</dbReference>
<comment type="caution">
    <text evidence="8">The sequence shown here is derived from an EMBL/GenBank/DDBJ whole genome shotgun (WGS) entry which is preliminary data.</text>
</comment>
<dbReference type="InterPro" id="IPR036156">
    <property type="entry name" value="Beta-gal/glucu_dom_sf"/>
</dbReference>
<accession>A0A5C6VZ72</accession>
<feature type="domain" description="Glycoside hydrolase family 2 immunoglobulin-like beta-sandwich" evidence="5">
    <location>
        <begin position="219"/>
        <end position="334"/>
    </location>
</feature>
<dbReference type="OrthoDB" id="9762066at2"/>
<dbReference type="Proteomes" id="UP000321363">
    <property type="component" value="Unassembled WGS sequence"/>
</dbReference>
<dbReference type="Pfam" id="PF00703">
    <property type="entry name" value="Glyco_hydro_2"/>
    <property type="match status" value="1"/>
</dbReference>
<gene>
    <name evidence="8" type="ORF">FS935_12245</name>
</gene>
<dbReference type="SUPFAM" id="SSF49785">
    <property type="entry name" value="Galactose-binding domain-like"/>
    <property type="match status" value="1"/>
</dbReference>
<dbReference type="Gene3D" id="3.20.20.80">
    <property type="entry name" value="Glycosidases"/>
    <property type="match status" value="1"/>
</dbReference>
<feature type="chain" id="PRO_5022799545" evidence="4">
    <location>
        <begin position="32"/>
        <end position="761"/>
    </location>
</feature>
<feature type="domain" description="Glycosyl hydrolases family 2 sugar binding" evidence="7">
    <location>
        <begin position="99"/>
        <end position="199"/>
    </location>
</feature>
<evidence type="ECO:0000256" key="2">
    <source>
        <dbReference type="ARBA" id="ARBA00022801"/>
    </source>
</evidence>
<dbReference type="InterPro" id="IPR006103">
    <property type="entry name" value="Glyco_hydro_2_cat"/>
</dbReference>
<dbReference type="InterPro" id="IPR051913">
    <property type="entry name" value="GH2_Domain-Containing"/>
</dbReference>
<dbReference type="InterPro" id="IPR017853">
    <property type="entry name" value="GH"/>
</dbReference>
<evidence type="ECO:0000256" key="1">
    <source>
        <dbReference type="ARBA" id="ARBA00007401"/>
    </source>
</evidence>
<dbReference type="Gene3D" id="2.60.40.10">
    <property type="entry name" value="Immunoglobulins"/>
    <property type="match status" value="2"/>
</dbReference>
<dbReference type="Gene3D" id="2.60.120.260">
    <property type="entry name" value="Galactose-binding domain-like"/>
    <property type="match status" value="1"/>
</dbReference>
<dbReference type="AlphaFoldDB" id="A0A5C6VZ72"/>
<dbReference type="InterPro" id="IPR013783">
    <property type="entry name" value="Ig-like_fold"/>
</dbReference>
<dbReference type="GO" id="GO:0004553">
    <property type="term" value="F:hydrolase activity, hydrolyzing O-glycosyl compounds"/>
    <property type="evidence" value="ECO:0007669"/>
    <property type="project" value="InterPro"/>
</dbReference>
<feature type="signal peptide" evidence="4">
    <location>
        <begin position="1"/>
        <end position="31"/>
    </location>
</feature>
<evidence type="ECO:0000256" key="3">
    <source>
        <dbReference type="ARBA" id="ARBA00023295"/>
    </source>
</evidence>
<name>A0A5C6VZ72_9BACI</name>
<dbReference type="InterPro" id="IPR006101">
    <property type="entry name" value="Glyco_hydro_2"/>
</dbReference>
<keyword evidence="9" id="KW-1185">Reference proteome</keyword>
<protein>
    <submittedName>
        <fullName evidence="8">DUF4982 domain-containing protein</fullName>
    </submittedName>
</protein>
<dbReference type="Pfam" id="PF02836">
    <property type="entry name" value="Glyco_hydro_2_C"/>
    <property type="match status" value="1"/>
</dbReference>
<keyword evidence="2" id="KW-0378">Hydrolase</keyword>
<dbReference type="PANTHER" id="PTHR42732:SF1">
    <property type="entry name" value="BETA-MANNOSIDASE"/>
    <property type="match status" value="1"/>
</dbReference>
<keyword evidence="4" id="KW-0732">Signal</keyword>
<evidence type="ECO:0000259" key="7">
    <source>
        <dbReference type="Pfam" id="PF02837"/>
    </source>
</evidence>
<evidence type="ECO:0000256" key="4">
    <source>
        <dbReference type="SAM" id="SignalP"/>
    </source>
</evidence>
<dbReference type="Pfam" id="PF02837">
    <property type="entry name" value="Glyco_hydro_2_N"/>
    <property type="match status" value="1"/>
</dbReference>
<dbReference type="EMBL" id="VOQF01000006">
    <property type="protein sequence ID" value="TXC90675.1"/>
    <property type="molecule type" value="Genomic_DNA"/>
</dbReference>
<reference evidence="8 9" key="1">
    <citation type="journal article" date="2005" name="Int. J. Syst. Evol. Microbiol.">
        <title>Bacillus litoralis sp. nov., isolated from a tidal flat of the Yellow Sea in Korea.</title>
        <authorList>
            <person name="Yoon J.H."/>
            <person name="Oh T.K."/>
        </authorList>
    </citation>
    <scope>NUCLEOTIDE SEQUENCE [LARGE SCALE GENOMIC DNA]</scope>
    <source>
        <strain evidence="8 9">SW-211</strain>
    </source>
</reference>
<dbReference type="PRINTS" id="PR00132">
    <property type="entry name" value="GLHYDRLASE2"/>
</dbReference>